<evidence type="ECO:0000313" key="2">
    <source>
        <dbReference type="EMBL" id="NGN84907.1"/>
    </source>
</evidence>
<gene>
    <name evidence="2" type="ORF">G6N77_15810</name>
</gene>
<reference evidence="2 3" key="1">
    <citation type="submission" date="2020-02" db="EMBL/GenBank/DDBJ databases">
        <title>Genome sequence of the type strain DSM 27180 of Arthrobacter silviterrae.</title>
        <authorList>
            <person name="Gao J."/>
            <person name="Sun J."/>
        </authorList>
    </citation>
    <scope>NUCLEOTIDE SEQUENCE [LARGE SCALE GENOMIC DNA]</scope>
    <source>
        <strain evidence="2 3">DSM 27180</strain>
    </source>
</reference>
<dbReference type="Pfam" id="PF08818">
    <property type="entry name" value="DUF1801"/>
    <property type="match status" value="1"/>
</dbReference>
<organism evidence="2 3">
    <name type="scientific">Arthrobacter silviterrae</name>
    <dbReference type="NCBI Taxonomy" id="2026658"/>
    <lineage>
        <taxon>Bacteria</taxon>
        <taxon>Bacillati</taxon>
        <taxon>Actinomycetota</taxon>
        <taxon>Actinomycetes</taxon>
        <taxon>Micrococcales</taxon>
        <taxon>Micrococcaceae</taxon>
        <taxon>Arthrobacter</taxon>
    </lineage>
</organism>
<sequence>MAPRDSTGKSTNKTQPTAADAAQFIDAVDTSAVRRADARALLDIMGQETGEPAVMWGPSIVGFGSYHYKYASGREGDAAAVGFSPRKAKLVIYGLTYPPGAEQLLDRLGTFKRGAGCIYLNKLADINEGVLRELIRAAYGYMTTADVQSLQSQKDK</sequence>
<comment type="caution">
    <text evidence="2">The sequence shown here is derived from an EMBL/GenBank/DDBJ whole genome shotgun (WGS) entry which is preliminary data.</text>
</comment>
<name>A0ABX0DDC2_9MICC</name>
<dbReference type="InterPro" id="IPR014922">
    <property type="entry name" value="YdhG-like"/>
</dbReference>
<accession>A0ABX0DDC2</accession>
<feature type="domain" description="YdhG-like" evidence="1">
    <location>
        <begin position="34"/>
        <end position="138"/>
    </location>
</feature>
<dbReference type="EMBL" id="JAAKZI010000032">
    <property type="protein sequence ID" value="NGN84907.1"/>
    <property type="molecule type" value="Genomic_DNA"/>
</dbReference>
<protein>
    <submittedName>
        <fullName evidence="2">DUF1801 domain-containing protein</fullName>
    </submittedName>
</protein>
<dbReference type="RefSeq" id="WP_165183129.1">
    <property type="nucleotide sequence ID" value="NZ_JAAKZI010000032.1"/>
</dbReference>
<keyword evidence="3" id="KW-1185">Reference proteome</keyword>
<evidence type="ECO:0000259" key="1">
    <source>
        <dbReference type="Pfam" id="PF08818"/>
    </source>
</evidence>
<evidence type="ECO:0000313" key="3">
    <source>
        <dbReference type="Proteomes" id="UP000479226"/>
    </source>
</evidence>
<proteinExistence type="predicted"/>
<dbReference type="Proteomes" id="UP000479226">
    <property type="component" value="Unassembled WGS sequence"/>
</dbReference>